<comment type="caution">
    <text evidence="14">The sequence shown here is derived from an EMBL/GenBank/DDBJ whole genome shotgun (WGS) entry which is preliminary data.</text>
</comment>
<keyword evidence="15" id="KW-1185">Reference proteome</keyword>
<keyword evidence="10" id="KW-0407">Ion channel</keyword>
<keyword evidence="5" id="KW-0406">Ion transport</keyword>
<keyword evidence="12" id="KW-0732">Signal</keyword>
<dbReference type="PANTHER" id="PTHR18966">
    <property type="entry name" value="IONOTROPIC GLUTAMATE RECEPTOR"/>
    <property type="match status" value="1"/>
</dbReference>
<dbReference type="EMBL" id="VEPZ02000935">
    <property type="protein sequence ID" value="KAE8709550.1"/>
    <property type="molecule type" value="Genomic_DNA"/>
</dbReference>
<dbReference type="Pfam" id="PF00060">
    <property type="entry name" value="Lig_chan"/>
    <property type="match status" value="1"/>
</dbReference>
<gene>
    <name evidence="14" type="ORF">F3Y22_tig00110330pilonHSYRG00151</name>
</gene>
<reference evidence="14" key="1">
    <citation type="submission" date="2019-09" db="EMBL/GenBank/DDBJ databases">
        <title>Draft genome information of white flower Hibiscus syriacus.</title>
        <authorList>
            <person name="Kim Y.-M."/>
        </authorList>
    </citation>
    <scope>NUCLEOTIDE SEQUENCE [LARGE SCALE GENOMIC DNA]</scope>
    <source>
        <strain evidence="14">YM2019G1</strain>
    </source>
</reference>
<dbReference type="GO" id="GO:0016020">
    <property type="term" value="C:membrane"/>
    <property type="evidence" value="ECO:0007669"/>
    <property type="project" value="UniProtKB-SubCell"/>
</dbReference>
<keyword evidence="6 11" id="KW-0472">Membrane</keyword>
<evidence type="ECO:0000256" key="8">
    <source>
        <dbReference type="ARBA" id="ARBA00023180"/>
    </source>
</evidence>
<keyword evidence="3 11" id="KW-0812">Transmembrane</keyword>
<dbReference type="Gene3D" id="1.10.287.70">
    <property type="match status" value="1"/>
</dbReference>
<keyword evidence="8" id="KW-0325">Glycoprotein</keyword>
<evidence type="ECO:0000256" key="2">
    <source>
        <dbReference type="ARBA" id="ARBA00022448"/>
    </source>
</evidence>
<keyword evidence="9" id="KW-1071">Ligand-gated ion channel</keyword>
<protein>
    <submittedName>
        <fullName evidence="14">Glutamate receptor 2 plant</fullName>
    </submittedName>
</protein>
<proteinExistence type="predicted"/>
<accession>A0A6A3AXZ0</accession>
<feature type="domain" description="Ionotropic glutamate receptor C-terminal" evidence="13">
    <location>
        <begin position="245"/>
        <end position="478"/>
    </location>
</feature>
<dbReference type="InterPro" id="IPR015683">
    <property type="entry name" value="Ionotropic_Glu_rcpt"/>
</dbReference>
<comment type="subcellular location">
    <subcellularLocation>
        <location evidence="1">Membrane</location>
        <topology evidence="1">Multi-pass membrane protein</topology>
    </subcellularLocation>
</comment>
<sequence>MSSTIFAKLFVLLLLLSSNCSSCDETDQKDVDDYSCMMRCNTVKDAHHIRLKFNHSHGKVTPIDLDDHYQNYVVINNLTSHRLPILCTLTNYETAVSAKVDAFTRRVEANILCALPAKDKAAMGNESSTSYMSRHMYEIAREIASLIGDYRWLKPGKIVYEESDRISDLDIVTFNLNPTQNAGGIIQMAATLSFLTSKPMNYYTELSIAVPVRSVPRQFLNIIQDEKNPEETQITGNFLARLVLNHESSKSHESGGSPFRQIAANFWFPFTTLLYGGHRESHRNNLTYFVLAPWFILVLVVSSTYTASFTSMITSSETESSSLLDVENLKKTNAIVGCDMEDSIMAEYLVEFVGFQRKNMKHIAPSSIDDYAKALSSGNIKVAFFWAPYWDVFGAKYCKGFRAWGPKCDLRGSSIIFPRGCPFVPDMAEAMLRLRVSGKLDQMKEEMLSSSDCSSSTIGGTIKRGIGPGPFSGLFILSGSTSVIAMAITVIGRMRRRWESFIQGMLMGRGLWVWMTTLFSQNQRGNQLQLQLARTSSSSPTQLSGS</sequence>
<keyword evidence="2" id="KW-0813">Transport</keyword>
<evidence type="ECO:0000256" key="3">
    <source>
        <dbReference type="ARBA" id="ARBA00022692"/>
    </source>
</evidence>
<keyword evidence="4 11" id="KW-1133">Transmembrane helix</keyword>
<evidence type="ECO:0000256" key="11">
    <source>
        <dbReference type="SAM" id="Phobius"/>
    </source>
</evidence>
<name>A0A6A3AXZ0_HIBSY</name>
<evidence type="ECO:0000256" key="10">
    <source>
        <dbReference type="ARBA" id="ARBA00023303"/>
    </source>
</evidence>
<evidence type="ECO:0000313" key="14">
    <source>
        <dbReference type="EMBL" id="KAE8709550.1"/>
    </source>
</evidence>
<dbReference type="InterPro" id="IPR001320">
    <property type="entry name" value="Iontro_rcpt_C"/>
</dbReference>
<organism evidence="14 15">
    <name type="scientific">Hibiscus syriacus</name>
    <name type="common">Rose of Sharon</name>
    <dbReference type="NCBI Taxonomy" id="106335"/>
    <lineage>
        <taxon>Eukaryota</taxon>
        <taxon>Viridiplantae</taxon>
        <taxon>Streptophyta</taxon>
        <taxon>Embryophyta</taxon>
        <taxon>Tracheophyta</taxon>
        <taxon>Spermatophyta</taxon>
        <taxon>Magnoliopsida</taxon>
        <taxon>eudicotyledons</taxon>
        <taxon>Gunneridae</taxon>
        <taxon>Pentapetalae</taxon>
        <taxon>rosids</taxon>
        <taxon>malvids</taxon>
        <taxon>Malvales</taxon>
        <taxon>Malvaceae</taxon>
        <taxon>Malvoideae</taxon>
        <taxon>Hibiscus</taxon>
    </lineage>
</organism>
<evidence type="ECO:0000256" key="12">
    <source>
        <dbReference type="SAM" id="SignalP"/>
    </source>
</evidence>
<dbReference type="GO" id="GO:0015276">
    <property type="term" value="F:ligand-gated monoatomic ion channel activity"/>
    <property type="evidence" value="ECO:0007669"/>
    <property type="project" value="InterPro"/>
</dbReference>
<evidence type="ECO:0000256" key="7">
    <source>
        <dbReference type="ARBA" id="ARBA00023170"/>
    </source>
</evidence>
<evidence type="ECO:0000256" key="5">
    <source>
        <dbReference type="ARBA" id="ARBA00023065"/>
    </source>
</evidence>
<evidence type="ECO:0000256" key="9">
    <source>
        <dbReference type="ARBA" id="ARBA00023286"/>
    </source>
</evidence>
<dbReference type="SUPFAM" id="SSF53850">
    <property type="entry name" value="Periplasmic binding protein-like II"/>
    <property type="match status" value="1"/>
</dbReference>
<evidence type="ECO:0000313" key="15">
    <source>
        <dbReference type="Proteomes" id="UP000436088"/>
    </source>
</evidence>
<dbReference type="Proteomes" id="UP000436088">
    <property type="component" value="Unassembled WGS sequence"/>
</dbReference>
<feature type="transmembrane region" description="Helical" evidence="11">
    <location>
        <begin position="473"/>
        <end position="494"/>
    </location>
</feature>
<evidence type="ECO:0000259" key="13">
    <source>
        <dbReference type="Pfam" id="PF00060"/>
    </source>
</evidence>
<evidence type="ECO:0000256" key="1">
    <source>
        <dbReference type="ARBA" id="ARBA00004141"/>
    </source>
</evidence>
<dbReference type="AlphaFoldDB" id="A0A6A3AXZ0"/>
<evidence type="ECO:0000256" key="6">
    <source>
        <dbReference type="ARBA" id="ARBA00023136"/>
    </source>
</evidence>
<feature type="chain" id="PRO_5025531925" evidence="12">
    <location>
        <begin position="23"/>
        <end position="546"/>
    </location>
</feature>
<feature type="signal peptide" evidence="12">
    <location>
        <begin position="1"/>
        <end position="22"/>
    </location>
</feature>
<evidence type="ECO:0000256" key="4">
    <source>
        <dbReference type="ARBA" id="ARBA00022989"/>
    </source>
</evidence>
<keyword evidence="7 14" id="KW-0675">Receptor</keyword>